<gene>
    <name evidence="2" type="ORF">CLOSYM_03493</name>
</gene>
<sequence length="49" mass="5761">MCAERAGYRYFTICPVAAFYFFITSFVLKYKGFHNKYDYIGVVAEENCI</sequence>
<dbReference type="AlphaFoldDB" id="A0ABC9TUK4"/>
<keyword evidence="1" id="KW-0812">Transmembrane</keyword>
<dbReference type="EMBL" id="AWSU01000272">
    <property type="protein sequence ID" value="ERI75057.1"/>
    <property type="molecule type" value="Genomic_DNA"/>
</dbReference>
<evidence type="ECO:0000313" key="3">
    <source>
        <dbReference type="Proteomes" id="UP000016491"/>
    </source>
</evidence>
<proteinExistence type="predicted"/>
<evidence type="ECO:0000256" key="1">
    <source>
        <dbReference type="SAM" id="Phobius"/>
    </source>
</evidence>
<keyword evidence="1" id="KW-0472">Membrane</keyword>
<comment type="caution">
    <text evidence="2">The sequence shown here is derived from an EMBL/GenBank/DDBJ whole genome shotgun (WGS) entry which is preliminary data.</text>
</comment>
<accession>A0ABC9TUK4</accession>
<dbReference type="Proteomes" id="UP000016491">
    <property type="component" value="Unassembled WGS sequence"/>
</dbReference>
<evidence type="ECO:0000313" key="2">
    <source>
        <dbReference type="EMBL" id="ERI75057.1"/>
    </source>
</evidence>
<name>A0ABC9TUK4_CLOSY</name>
<keyword evidence="1" id="KW-1133">Transmembrane helix</keyword>
<reference evidence="2 3" key="1">
    <citation type="submission" date="2013-07" db="EMBL/GenBank/DDBJ databases">
        <authorList>
            <person name="Weinstock G."/>
            <person name="Sodergren E."/>
            <person name="Wylie T."/>
            <person name="Fulton L."/>
            <person name="Fulton R."/>
            <person name="Fronick C."/>
            <person name="O'Laughlin M."/>
            <person name="Godfrey J."/>
            <person name="Miner T."/>
            <person name="Herter B."/>
            <person name="Appelbaum E."/>
            <person name="Cordes M."/>
            <person name="Lek S."/>
            <person name="Wollam A."/>
            <person name="Pepin K.H."/>
            <person name="Palsikar V.B."/>
            <person name="Mitreva M."/>
            <person name="Wilson R.K."/>
        </authorList>
    </citation>
    <scope>NUCLEOTIDE SEQUENCE [LARGE SCALE GENOMIC DNA]</scope>
    <source>
        <strain evidence="2 3">ATCC 14940</strain>
    </source>
</reference>
<protein>
    <submittedName>
        <fullName evidence="2">Uncharacterized protein</fullName>
    </submittedName>
</protein>
<organism evidence="2 3">
    <name type="scientific">[Clostridium] symbiosum ATCC 14940</name>
    <dbReference type="NCBI Taxonomy" id="411472"/>
    <lineage>
        <taxon>Bacteria</taxon>
        <taxon>Bacillati</taxon>
        <taxon>Bacillota</taxon>
        <taxon>Clostridia</taxon>
        <taxon>Lachnospirales</taxon>
        <taxon>Lachnospiraceae</taxon>
        <taxon>Otoolea</taxon>
    </lineage>
</organism>
<feature type="transmembrane region" description="Helical" evidence="1">
    <location>
        <begin position="6"/>
        <end position="28"/>
    </location>
</feature>